<proteinExistence type="predicted"/>
<dbReference type="EMBL" id="LFIW01002706">
    <property type="protein sequence ID" value="KZL64147.1"/>
    <property type="molecule type" value="Genomic_DNA"/>
</dbReference>
<name>A0A166M0Y0_COLIC</name>
<dbReference type="PANTHER" id="PTHR47706">
    <property type="entry name" value="NMRA-LIKE FAMILY PROTEIN"/>
    <property type="match status" value="1"/>
</dbReference>
<dbReference type="PANTHER" id="PTHR47706:SF9">
    <property type="entry name" value="NMRA-LIKE DOMAIN-CONTAINING PROTEIN-RELATED"/>
    <property type="match status" value="1"/>
</dbReference>
<organism evidence="4 5">
    <name type="scientific">Colletotrichum incanum</name>
    <name type="common">Soybean anthracnose fungus</name>
    <dbReference type="NCBI Taxonomy" id="1573173"/>
    <lineage>
        <taxon>Eukaryota</taxon>
        <taxon>Fungi</taxon>
        <taxon>Dikarya</taxon>
        <taxon>Ascomycota</taxon>
        <taxon>Pezizomycotina</taxon>
        <taxon>Sordariomycetes</taxon>
        <taxon>Hypocreomycetidae</taxon>
        <taxon>Glomerellales</taxon>
        <taxon>Glomerellaceae</taxon>
        <taxon>Colletotrichum</taxon>
        <taxon>Colletotrichum spaethianum species complex</taxon>
    </lineage>
</organism>
<dbReference type="InterPro" id="IPR036291">
    <property type="entry name" value="NAD(P)-bd_dom_sf"/>
</dbReference>
<dbReference type="InterPro" id="IPR008030">
    <property type="entry name" value="NmrA-like"/>
</dbReference>
<sequence length="313" mass="34142">MTFNRIAVYGHRGWGSSSIVEALISSGALVKVLYRTSSDISNLPVHITKTEVDINDEAALIDALQDIDIVISLVGHEGVQRQHGFVKAIPKTNVKLFSPSDLAGRYDKQGLRISVNKAKDELEKAAKAAGIPTTVILVGNFAEFALNTPGMGVDLADNKITYSGNSADEKLNLCMASSTRKYVARAYASIFATTPIDQLKNRAIALCELAPTGKDIATALKVKYGIAPQTSSHSLEKVNDEVEKGLESGSLFTLAWYCRKIWAAGQQAQMVGSDFWEVDRYEKATLDDLLLGGKLEAYRALPPQVTEYFRQCH</sequence>
<comment type="caution">
    <text evidence="4">The sequence shown here is derived from an EMBL/GenBank/DDBJ whole genome shotgun (WGS) entry which is preliminary data.</text>
</comment>
<feature type="domain" description="NmrA-like" evidence="3">
    <location>
        <begin position="4"/>
        <end position="225"/>
    </location>
</feature>
<keyword evidence="2" id="KW-0560">Oxidoreductase</keyword>
<keyword evidence="5" id="KW-1185">Reference proteome</keyword>
<reference evidence="4 5" key="1">
    <citation type="submission" date="2015-06" db="EMBL/GenBank/DDBJ databases">
        <title>Survival trade-offs in plant roots during colonization by closely related pathogenic and mutualistic fungi.</title>
        <authorList>
            <person name="Hacquard S."/>
            <person name="Kracher B."/>
            <person name="Hiruma K."/>
            <person name="Weinman A."/>
            <person name="Muench P."/>
            <person name="Garrido Oter R."/>
            <person name="Ver Loren van Themaat E."/>
            <person name="Dallerey J.-F."/>
            <person name="Damm U."/>
            <person name="Henrissat B."/>
            <person name="Lespinet O."/>
            <person name="Thon M."/>
            <person name="Kemen E."/>
            <person name="McHardy A.C."/>
            <person name="Schulze-Lefert P."/>
            <person name="O'Connell R.J."/>
        </authorList>
    </citation>
    <scope>NUCLEOTIDE SEQUENCE [LARGE SCALE GENOMIC DNA]</scope>
    <source>
        <strain evidence="4 5">MAFF 238704</strain>
    </source>
</reference>
<dbReference type="GO" id="GO:0016491">
    <property type="term" value="F:oxidoreductase activity"/>
    <property type="evidence" value="ECO:0007669"/>
    <property type="project" value="UniProtKB-KW"/>
</dbReference>
<evidence type="ECO:0000256" key="2">
    <source>
        <dbReference type="ARBA" id="ARBA00023002"/>
    </source>
</evidence>
<protein>
    <submittedName>
        <fullName evidence="4">Actin polymerization protein</fullName>
    </submittedName>
</protein>
<accession>A0A166M0Y0</accession>
<evidence type="ECO:0000313" key="4">
    <source>
        <dbReference type="EMBL" id="KZL64147.1"/>
    </source>
</evidence>
<dbReference type="InterPro" id="IPR051609">
    <property type="entry name" value="NmrA/Isoflavone_reductase-like"/>
</dbReference>
<gene>
    <name evidence="4" type="ORF">CI238_00598</name>
</gene>
<dbReference type="Gene3D" id="3.40.50.720">
    <property type="entry name" value="NAD(P)-binding Rossmann-like Domain"/>
    <property type="match status" value="1"/>
</dbReference>
<dbReference type="Pfam" id="PF05368">
    <property type="entry name" value="NmrA"/>
    <property type="match status" value="1"/>
</dbReference>
<evidence type="ECO:0000313" key="5">
    <source>
        <dbReference type="Proteomes" id="UP000076584"/>
    </source>
</evidence>
<evidence type="ECO:0000259" key="3">
    <source>
        <dbReference type="Pfam" id="PF05368"/>
    </source>
</evidence>
<keyword evidence="1" id="KW-0521">NADP</keyword>
<dbReference type="SUPFAM" id="SSF51735">
    <property type="entry name" value="NAD(P)-binding Rossmann-fold domains"/>
    <property type="match status" value="1"/>
</dbReference>
<evidence type="ECO:0000256" key="1">
    <source>
        <dbReference type="ARBA" id="ARBA00022857"/>
    </source>
</evidence>
<dbReference type="AlphaFoldDB" id="A0A166M0Y0"/>
<dbReference type="OrthoDB" id="5283654at2759"/>
<dbReference type="Proteomes" id="UP000076584">
    <property type="component" value="Unassembled WGS sequence"/>
</dbReference>